<dbReference type="Pfam" id="PF08264">
    <property type="entry name" value="Anticodon_1"/>
    <property type="match status" value="1"/>
</dbReference>
<dbReference type="InterPro" id="IPR033705">
    <property type="entry name" value="Anticodon_Ia_Val"/>
</dbReference>
<dbReference type="GO" id="GO:0005524">
    <property type="term" value="F:ATP binding"/>
    <property type="evidence" value="ECO:0007669"/>
    <property type="project" value="UniProtKB-KW"/>
</dbReference>
<comment type="caution">
    <text evidence="11">The sequence shown here is derived from an EMBL/GenBank/DDBJ whole genome shotgun (WGS) entry which is preliminary data.</text>
</comment>
<dbReference type="PANTHER" id="PTHR11946:SF93">
    <property type="entry name" value="VALINE--TRNA LIGASE, CHLOROPLASTIC_MITOCHONDRIAL 2"/>
    <property type="match status" value="1"/>
</dbReference>
<dbReference type="Gene3D" id="3.40.50.620">
    <property type="entry name" value="HUPs"/>
    <property type="match status" value="1"/>
</dbReference>
<dbReference type="CDD" id="cd07962">
    <property type="entry name" value="Anticodon_Ia_Val"/>
    <property type="match status" value="1"/>
</dbReference>
<evidence type="ECO:0000313" key="11">
    <source>
        <dbReference type="EMBL" id="KKT86535.1"/>
    </source>
</evidence>
<dbReference type="InterPro" id="IPR014729">
    <property type="entry name" value="Rossmann-like_a/b/a_fold"/>
</dbReference>
<dbReference type="SUPFAM" id="SSF52374">
    <property type="entry name" value="Nucleotidylyl transferase"/>
    <property type="match status" value="1"/>
</dbReference>
<feature type="domain" description="Aminoacyl-tRNA synthetase class Ia" evidence="9">
    <location>
        <begin position="1"/>
        <end position="92"/>
    </location>
</feature>
<dbReference type="InterPro" id="IPR002300">
    <property type="entry name" value="aa-tRNA-synth_Ia"/>
</dbReference>
<dbReference type="GO" id="GO:0006438">
    <property type="term" value="P:valyl-tRNA aminoacylation"/>
    <property type="evidence" value="ECO:0007669"/>
    <property type="project" value="InterPro"/>
</dbReference>
<evidence type="ECO:0000256" key="4">
    <source>
        <dbReference type="ARBA" id="ARBA00022840"/>
    </source>
</evidence>
<dbReference type="SUPFAM" id="SSF47323">
    <property type="entry name" value="Anticodon-binding domain of a subclass of class I aminoacyl-tRNA synthetases"/>
    <property type="match status" value="1"/>
</dbReference>
<evidence type="ECO:0000259" key="9">
    <source>
        <dbReference type="Pfam" id="PF00133"/>
    </source>
</evidence>
<evidence type="ECO:0000313" key="12">
    <source>
        <dbReference type="Proteomes" id="UP000034797"/>
    </source>
</evidence>
<dbReference type="EC" id="6.1.1.9" evidence="1"/>
<dbReference type="EMBL" id="LCJW01000010">
    <property type="protein sequence ID" value="KKT86535.1"/>
    <property type="molecule type" value="Genomic_DNA"/>
</dbReference>
<name>A0A0G1KSP1_9BACT</name>
<gene>
    <name evidence="11" type="ORF">UW84_C0010G0018</name>
</gene>
<evidence type="ECO:0000256" key="8">
    <source>
        <dbReference type="ARBA" id="ARBA00047552"/>
    </source>
</evidence>
<dbReference type="InterPro" id="IPR009080">
    <property type="entry name" value="tRNAsynth_Ia_anticodon-bd"/>
</dbReference>
<keyword evidence="3" id="KW-0547">Nucleotide-binding</keyword>
<dbReference type="AlphaFoldDB" id="A0A0G1KSP1"/>
<reference evidence="11 12" key="1">
    <citation type="journal article" date="2015" name="Nature">
        <title>rRNA introns, odd ribosomes, and small enigmatic genomes across a large radiation of phyla.</title>
        <authorList>
            <person name="Brown C.T."/>
            <person name="Hug L.A."/>
            <person name="Thomas B.C."/>
            <person name="Sharon I."/>
            <person name="Castelle C.J."/>
            <person name="Singh A."/>
            <person name="Wilkins M.J."/>
            <person name="Williams K.H."/>
            <person name="Banfield J.F."/>
        </authorList>
    </citation>
    <scope>NUCLEOTIDE SEQUENCE [LARGE SCALE GENOMIC DNA]</scope>
</reference>
<feature type="non-terminal residue" evidence="11">
    <location>
        <position position="1"/>
    </location>
</feature>
<evidence type="ECO:0000256" key="2">
    <source>
        <dbReference type="ARBA" id="ARBA00022598"/>
    </source>
</evidence>
<accession>A0A0G1KSP1</accession>
<dbReference type="PATRIC" id="fig|1618380.3.peg.162"/>
<evidence type="ECO:0000256" key="5">
    <source>
        <dbReference type="ARBA" id="ARBA00022917"/>
    </source>
</evidence>
<dbReference type="GO" id="GO:0004832">
    <property type="term" value="F:valine-tRNA ligase activity"/>
    <property type="evidence" value="ECO:0007669"/>
    <property type="project" value="UniProtKB-EC"/>
</dbReference>
<evidence type="ECO:0000256" key="3">
    <source>
        <dbReference type="ARBA" id="ARBA00022741"/>
    </source>
</evidence>
<dbReference type="Proteomes" id="UP000034797">
    <property type="component" value="Unassembled WGS sequence"/>
</dbReference>
<evidence type="ECO:0000256" key="7">
    <source>
        <dbReference type="ARBA" id="ARBA00029936"/>
    </source>
</evidence>
<sequence length="227" mass="26708">DFKYFYPTSVLETGWEILSKWVSRMMMLGIYLTGTPPFKDVYLHGIVRALDGRKMSKSLENIINPEEYIKEFGVDALRMGLVAGTANGKDFAFPRDRVIGYKKFANKLWNVARFIEPITPKPNSVDNEDDQKILDELNEVIKKVNLYLEKFRFAEVAELIYEFIWHRFADIYIERVKNRKEEAAGTLRHVLMNCLKLFHPFMPFVTEAIWQEIFPEQGMLVSQRWPE</sequence>
<keyword evidence="5" id="KW-0648">Protein biosynthesis</keyword>
<organism evidence="11 12">
    <name type="scientific">Candidatus Collierbacteria bacterium GW2011_GWA2_44_99</name>
    <dbReference type="NCBI Taxonomy" id="1618380"/>
    <lineage>
        <taxon>Bacteria</taxon>
        <taxon>Candidatus Collieribacteriota</taxon>
    </lineage>
</organism>
<dbReference type="InterPro" id="IPR002303">
    <property type="entry name" value="Valyl-tRNA_ligase"/>
</dbReference>
<comment type="catalytic activity">
    <reaction evidence="8">
        <text>tRNA(Val) + L-valine + ATP = L-valyl-tRNA(Val) + AMP + diphosphate</text>
        <dbReference type="Rhea" id="RHEA:10704"/>
        <dbReference type="Rhea" id="RHEA-COMP:9672"/>
        <dbReference type="Rhea" id="RHEA-COMP:9708"/>
        <dbReference type="ChEBI" id="CHEBI:30616"/>
        <dbReference type="ChEBI" id="CHEBI:33019"/>
        <dbReference type="ChEBI" id="CHEBI:57762"/>
        <dbReference type="ChEBI" id="CHEBI:78442"/>
        <dbReference type="ChEBI" id="CHEBI:78537"/>
        <dbReference type="ChEBI" id="CHEBI:456215"/>
        <dbReference type="EC" id="6.1.1.9"/>
    </reaction>
</comment>
<evidence type="ECO:0000256" key="1">
    <source>
        <dbReference type="ARBA" id="ARBA00013169"/>
    </source>
</evidence>
<keyword evidence="4" id="KW-0067">ATP-binding</keyword>
<dbReference type="PANTHER" id="PTHR11946">
    <property type="entry name" value="VALYL-TRNA SYNTHETASES"/>
    <property type="match status" value="1"/>
</dbReference>
<dbReference type="Pfam" id="PF00133">
    <property type="entry name" value="tRNA-synt_1"/>
    <property type="match status" value="1"/>
</dbReference>
<feature type="domain" description="Methionyl/Valyl/Leucyl/Isoleucyl-tRNA synthetase anticodon-binding" evidence="10">
    <location>
        <begin position="130"/>
        <end position="227"/>
    </location>
</feature>
<keyword evidence="2 11" id="KW-0436">Ligase</keyword>
<proteinExistence type="predicted"/>
<evidence type="ECO:0000259" key="10">
    <source>
        <dbReference type="Pfam" id="PF08264"/>
    </source>
</evidence>
<keyword evidence="6" id="KW-0030">Aminoacyl-tRNA synthetase</keyword>
<dbReference type="Gene3D" id="1.10.730.10">
    <property type="entry name" value="Isoleucyl-tRNA Synthetase, Domain 1"/>
    <property type="match status" value="1"/>
</dbReference>
<evidence type="ECO:0000256" key="6">
    <source>
        <dbReference type="ARBA" id="ARBA00023146"/>
    </source>
</evidence>
<protein>
    <recommendedName>
        <fullName evidence="1">valine--tRNA ligase</fullName>
        <ecNumber evidence="1">6.1.1.9</ecNumber>
    </recommendedName>
    <alternativeName>
        <fullName evidence="7">Valyl-tRNA synthetase</fullName>
    </alternativeName>
</protein>
<dbReference type="InterPro" id="IPR013155">
    <property type="entry name" value="M/V/L/I-tRNA-synth_anticd-bd"/>
</dbReference>
<dbReference type="GO" id="GO:0005829">
    <property type="term" value="C:cytosol"/>
    <property type="evidence" value="ECO:0007669"/>
    <property type="project" value="TreeGrafter"/>
</dbReference>